<dbReference type="GO" id="GO:0046872">
    <property type="term" value="F:metal ion binding"/>
    <property type="evidence" value="ECO:0007669"/>
    <property type="project" value="UniProtKB-KW"/>
</dbReference>
<gene>
    <name evidence="4" type="ORF">OCGS_0991</name>
</gene>
<evidence type="ECO:0000259" key="3">
    <source>
        <dbReference type="Pfam" id="PF00884"/>
    </source>
</evidence>
<protein>
    <recommendedName>
        <fullName evidence="3">Sulfatase N-terminal domain-containing protein</fullName>
    </recommendedName>
</protein>
<reference evidence="4 5" key="1">
    <citation type="journal article" date="2012" name="J. Bacteriol.">
        <title>Draft Genome Sequence of Oceaniovalibus guishaninsula JLT2003T.</title>
        <authorList>
            <person name="Tang K."/>
            <person name="Liu K."/>
            <person name="Jiao N."/>
        </authorList>
    </citation>
    <scope>NUCLEOTIDE SEQUENCE [LARGE SCALE GENOMIC DNA]</scope>
    <source>
        <strain evidence="4 5">JLT2003</strain>
    </source>
</reference>
<comment type="caution">
    <text evidence="4">The sequence shown here is derived from an EMBL/GenBank/DDBJ whole genome shotgun (WGS) entry which is preliminary data.</text>
</comment>
<dbReference type="InterPro" id="IPR017850">
    <property type="entry name" value="Alkaline_phosphatase_core_sf"/>
</dbReference>
<dbReference type="SUPFAM" id="SSF53649">
    <property type="entry name" value="Alkaline phosphatase-like"/>
    <property type="match status" value="1"/>
</dbReference>
<dbReference type="PANTHER" id="PTHR45953">
    <property type="entry name" value="IDURONATE 2-SULFATASE"/>
    <property type="match status" value="1"/>
</dbReference>
<evidence type="ECO:0000313" key="4">
    <source>
        <dbReference type="EMBL" id="EKE44956.1"/>
    </source>
</evidence>
<keyword evidence="5" id="KW-1185">Reference proteome</keyword>
<dbReference type="PATRIC" id="fig|1231392.3.peg.996"/>
<evidence type="ECO:0000313" key="5">
    <source>
        <dbReference type="Proteomes" id="UP000006765"/>
    </source>
</evidence>
<proteinExistence type="predicted"/>
<dbReference type="eggNOG" id="COG3119">
    <property type="taxonomic scope" value="Bacteria"/>
</dbReference>
<dbReference type="STRING" id="1231392.OCGS_0991"/>
<feature type="domain" description="Sulfatase N-terminal" evidence="3">
    <location>
        <begin position="5"/>
        <end position="303"/>
    </location>
</feature>
<dbReference type="GO" id="GO:0005737">
    <property type="term" value="C:cytoplasm"/>
    <property type="evidence" value="ECO:0007669"/>
    <property type="project" value="TreeGrafter"/>
</dbReference>
<organism evidence="4 5">
    <name type="scientific">Oceaniovalibus guishaninsula JLT2003</name>
    <dbReference type="NCBI Taxonomy" id="1231392"/>
    <lineage>
        <taxon>Bacteria</taxon>
        <taxon>Pseudomonadati</taxon>
        <taxon>Pseudomonadota</taxon>
        <taxon>Alphaproteobacteria</taxon>
        <taxon>Rhodobacterales</taxon>
        <taxon>Roseobacteraceae</taxon>
        <taxon>Oceaniovalibus</taxon>
    </lineage>
</organism>
<dbReference type="Gene3D" id="3.40.720.10">
    <property type="entry name" value="Alkaline Phosphatase, subunit A"/>
    <property type="match status" value="1"/>
</dbReference>
<dbReference type="InterPro" id="IPR000917">
    <property type="entry name" value="Sulfatase_N"/>
</dbReference>
<dbReference type="GO" id="GO:0008484">
    <property type="term" value="F:sulfuric ester hydrolase activity"/>
    <property type="evidence" value="ECO:0007669"/>
    <property type="project" value="TreeGrafter"/>
</dbReference>
<accession>K2GQL9</accession>
<keyword evidence="2" id="KW-0378">Hydrolase</keyword>
<dbReference type="AlphaFoldDB" id="K2GQL9"/>
<evidence type="ECO:0000256" key="1">
    <source>
        <dbReference type="ARBA" id="ARBA00022723"/>
    </source>
</evidence>
<sequence length="339" mass="37912">MCGQLRWDYLGCTGHPSIRTPNIDALAARGLRFDRAYVQSPICGPSRMSFYTGRYVRSHGSSWNMVPLKLGERTLGEYLRPLGLRTVLCGKAHMTADIEGMERLGILKTSEIGALVSECGFEVWDRLDGVHPTGGKVPSHYNAYLAGKGYDGDNPWQDWANSGEDADGTVMSGWLMKNARLSARVRLEDSETNYTTARAIEFIDRAGDDPWCLHLSYIKPHWPYIAPAPYHTMYDTADVIPAIRDDAERKAPHLLLAAYHAHRTSKCIARDDVRETVIPAYMGLISQIDDEIGKLMRYLDDAGRPTGRWSSSLRITAIISAIIGWAKRNCFTNNPSAFR</sequence>
<name>K2GQL9_9RHOB</name>
<dbReference type="Pfam" id="PF00884">
    <property type="entry name" value="Sulfatase"/>
    <property type="match status" value="1"/>
</dbReference>
<dbReference type="EMBL" id="AMGO01000012">
    <property type="protein sequence ID" value="EKE44956.1"/>
    <property type="molecule type" value="Genomic_DNA"/>
</dbReference>
<dbReference type="PANTHER" id="PTHR45953:SF1">
    <property type="entry name" value="IDURONATE 2-SULFATASE"/>
    <property type="match status" value="1"/>
</dbReference>
<keyword evidence="1" id="KW-0479">Metal-binding</keyword>
<evidence type="ECO:0000256" key="2">
    <source>
        <dbReference type="ARBA" id="ARBA00022801"/>
    </source>
</evidence>
<dbReference type="Proteomes" id="UP000006765">
    <property type="component" value="Unassembled WGS sequence"/>
</dbReference>